<feature type="transmembrane region" description="Helical" evidence="10">
    <location>
        <begin position="378"/>
        <end position="400"/>
    </location>
</feature>
<dbReference type="SUPFAM" id="SSF55804">
    <property type="entry name" value="Phoshotransferase/anion transport protein"/>
    <property type="match status" value="1"/>
</dbReference>
<keyword evidence="7" id="KW-0406">Ion transport</keyword>
<evidence type="ECO:0000259" key="12">
    <source>
        <dbReference type="Pfam" id="PF07565"/>
    </source>
</evidence>
<keyword evidence="8 10" id="KW-0472">Membrane</keyword>
<gene>
    <name evidence="13" type="ORF">PHET_08444</name>
</gene>
<protein>
    <recommendedName>
        <fullName evidence="15">Anion exchange protein 2</fullName>
    </recommendedName>
</protein>
<evidence type="ECO:0000259" key="11">
    <source>
        <dbReference type="Pfam" id="PF00955"/>
    </source>
</evidence>
<comment type="caution">
    <text evidence="13">The sequence shown here is derived from an EMBL/GenBank/DDBJ whole genome shotgun (WGS) entry which is preliminary data.</text>
</comment>
<comment type="similarity">
    <text evidence="2">Belongs to the anion exchanger (TC 2.A.31) family.</text>
</comment>
<dbReference type="GO" id="GO:0008509">
    <property type="term" value="F:monoatomic anion transmembrane transporter activity"/>
    <property type="evidence" value="ECO:0007669"/>
    <property type="project" value="InterPro"/>
</dbReference>
<feature type="region of interest" description="Disordered" evidence="9">
    <location>
        <begin position="209"/>
        <end position="231"/>
    </location>
</feature>
<dbReference type="GO" id="GO:0015701">
    <property type="term" value="P:bicarbonate transport"/>
    <property type="evidence" value="ECO:0007669"/>
    <property type="project" value="TreeGrafter"/>
</dbReference>
<dbReference type="GO" id="GO:0005452">
    <property type="term" value="F:solute:inorganic anion antiporter activity"/>
    <property type="evidence" value="ECO:0007669"/>
    <property type="project" value="InterPro"/>
</dbReference>
<organism evidence="13 14">
    <name type="scientific">Paragonimus heterotremus</name>
    <dbReference type="NCBI Taxonomy" id="100268"/>
    <lineage>
        <taxon>Eukaryota</taxon>
        <taxon>Metazoa</taxon>
        <taxon>Spiralia</taxon>
        <taxon>Lophotrochozoa</taxon>
        <taxon>Platyhelminthes</taxon>
        <taxon>Trematoda</taxon>
        <taxon>Digenea</taxon>
        <taxon>Plagiorchiida</taxon>
        <taxon>Troglotremata</taxon>
        <taxon>Troglotrematidae</taxon>
        <taxon>Paragonimus</taxon>
    </lineage>
</organism>
<evidence type="ECO:0000313" key="13">
    <source>
        <dbReference type="EMBL" id="KAF5395052.1"/>
    </source>
</evidence>
<feature type="transmembrane region" description="Helical" evidence="10">
    <location>
        <begin position="303"/>
        <end position="324"/>
    </location>
</feature>
<dbReference type="AlphaFoldDB" id="A0A8J4T6V4"/>
<evidence type="ECO:0000313" key="14">
    <source>
        <dbReference type="Proteomes" id="UP000748531"/>
    </source>
</evidence>
<feature type="domain" description="Bicarbonate transporter-like transmembrane" evidence="11">
    <location>
        <begin position="277"/>
        <end position="380"/>
    </location>
</feature>
<evidence type="ECO:0000256" key="2">
    <source>
        <dbReference type="ARBA" id="ARBA00010993"/>
    </source>
</evidence>
<evidence type="ECO:0000256" key="1">
    <source>
        <dbReference type="ARBA" id="ARBA00004651"/>
    </source>
</evidence>
<dbReference type="OrthoDB" id="6283921at2759"/>
<dbReference type="EMBL" id="LUCH01017366">
    <property type="protein sequence ID" value="KAF5395052.1"/>
    <property type="molecule type" value="Genomic_DNA"/>
</dbReference>
<name>A0A8J4T6V4_9TREM</name>
<dbReference type="Gene3D" id="3.40.930.10">
    <property type="entry name" value="Mannitol-specific EII, Chain A"/>
    <property type="match status" value="1"/>
</dbReference>
<dbReference type="InterPro" id="IPR016152">
    <property type="entry name" value="PTrfase/Anion_transptr"/>
</dbReference>
<dbReference type="PANTHER" id="PTHR11453:SF47">
    <property type="entry name" value="ANION EXCHANGE PROTEIN"/>
    <property type="match status" value="1"/>
</dbReference>
<keyword evidence="4" id="KW-1003">Cell membrane</keyword>
<evidence type="ECO:0000256" key="3">
    <source>
        <dbReference type="ARBA" id="ARBA00022448"/>
    </source>
</evidence>
<dbReference type="GO" id="GO:0050801">
    <property type="term" value="P:monoatomic ion homeostasis"/>
    <property type="evidence" value="ECO:0007669"/>
    <property type="project" value="TreeGrafter"/>
</dbReference>
<keyword evidence="6 10" id="KW-1133">Transmembrane helix</keyword>
<dbReference type="Pfam" id="PF00955">
    <property type="entry name" value="HCO3_cotransp"/>
    <property type="match status" value="1"/>
</dbReference>
<keyword evidence="14" id="KW-1185">Reference proteome</keyword>
<dbReference type="PANTHER" id="PTHR11453">
    <property type="entry name" value="ANION EXCHANGE PROTEIN"/>
    <property type="match status" value="1"/>
</dbReference>
<evidence type="ECO:0008006" key="15">
    <source>
        <dbReference type="Google" id="ProtNLM"/>
    </source>
</evidence>
<evidence type="ECO:0000256" key="6">
    <source>
        <dbReference type="ARBA" id="ARBA00022989"/>
    </source>
</evidence>
<feature type="non-terminal residue" evidence="13">
    <location>
        <position position="408"/>
    </location>
</feature>
<feature type="transmembrane region" description="Helical" evidence="10">
    <location>
        <begin position="336"/>
        <end position="357"/>
    </location>
</feature>
<accession>A0A8J4T6V4</accession>
<keyword evidence="5 10" id="KW-0812">Transmembrane</keyword>
<evidence type="ECO:0000256" key="9">
    <source>
        <dbReference type="SAM" id="MobiDB-lite"/>
    </source>
</evidence>
<comment type="subcellular location">
    <subcellularLocation>
        <location evidence="1">Cell membrane</location>
        <topology evidence="1">Multi-pass membrane protein</topology>
    </subcellularLocation>
</comment>
<evidence type="ECO:0000256" key="4">
    <source>
        <dbReference type="ARBA" id="ARBA00022475"/>
    </source>
</evidence>
<dbReference type="GO" id="GO:0005886">
    <property type="term" value="C:plasma membrane"/>
    <property type="evidence" value="ECO:0007669"/>
    <property type="project" value="UniProtKB-SubCell"/>
</dbReference>
<feature type="domain" description="Band 3 cytoplasmic" evidence="12">
    <location>
        <begin position="1"/>
        <end position="95"/>
    </location>
</feature>
<reference evidence="13" key="1">
    <citation type="submission" date="2019-05" db="EMBL/GenBank/DDBJ databases">
        <title>Annotation for the trematode Paragonimus heterotremus.</title>
        <authorList>
            <person name="Choi Y.-J."/>
        </authorList>
    </citation>
    <scope>NUCLEOTIDE SEQUENCE</scope>
    <source>
        <strain evidence="13">LC</strain>
    </source>
</reference>
<evidence type="ECO:0000256" key="7">
    <source>
        <dbReference type="ARBA" id="ARBA00023065"/>
    </source>
</evidence>
<dbReference type="Proteomes" id="UP000748531">
    <property type="component" value="Unassembled WGS sequence"/>
</dbReference>
<evidence type="ECO:0000256" key="5">
    <source>
        <dbReference type="ARBA" id="ARBA00022692"/>
    </source>
</evidence>
<keyword evidence="3" id="KW-0813">Transport</keyword>
<proteinExistence type="inferred from homology"/>
<evidence type="ECO:0000256" key="10">
    <source>
        <dbReference type="SAM" id="Phobius"/>
    </source>
</evidence>
<sequence length="408" mass="45850">VGVLPKLRKPLFVFVRLHRPLYSSNLTELKESFPIRFFLIFLGPKRHRLDYYEVGRVLATMMVDKDFRKNAYTATCREHLLHGLCNFLDSTIVLPLFSDVTPRNLLAMHDQIRLFRRQRRLQATSAHTHQLSDSVKMGVCELSNKSSEDPLYQSQTQTTSHAPIGDRVVQVAAATRSRWSGWPHDQQCISNRRVDGTVGLTCSLPTDSIAAGSPPVSSNAPAERQSEQRHRRENAIQYAIRASEADCSDSRGSSTYRFRDSLLREHNCCRCLFGLALFTDLMAYRNRLYSDLTQPFRRRGSELGLILSTIIFVYFLVLILALSFGALLSSTVSTDFSVPLCIFASGVGQCLFSLVGGQPLLIVGITGPMLILEMCFKLVCLPNLSMLVSPFILPVSLFFAETLCNTRD</sequence>
<dbReference type="InterPro" id="IPR003020">
    <property type="entry name" value="HCO3_transpt_euk"/>
</dbReference>
<dbReference type="Pfam" id="PF07565">
    <property type="entry name" value="Band_3_cyto"/>
    <property type="match status" value="1"/>
</dbReference>
<dbReference type="InterPro" id="IPR013769">
    <property type="entry name" value="Band3_cytoplasmic_dom"/>
</dbReference>
<dbReference type="InterPro" id="IPR011531">
    <property type="entry name" value="HCO3_transpt-like_TM_dom"/>
</dbReference>
<evidence type="ECO:0000256" key="8">
    <source>
        <dbReference type="ARBA" id="ARBA00023136"/>
    </source>
</evidence>